<dbReference type="Proteomes" id="UP001383192">
    <property type="component" value="Unassembled WGS sequence"/>
</dbReference>
<evidence type="ECO:0000313" key="2">
    <source>
        <dbReference type="Proteomes" id="UP001383192"/>
    </source>
</evidence>
<dbReference type="AlphaFoldDB" id="A0AAW0B3V7"/>
<comment type="caution">
    <text evidence="1">The sequence shown here is derived from an EMBL/GenBank/DDBJ whole genome shotgun (WGS) entry which is preliminary data.</text>
</comment>
<gene>
    <name evidence="1" type="ORF">VNI00_017647</name>
</gene>
<keyword evidence="2" id="KW-1185">Reference proteome</keyword>
<sequence>MWSGLNASQDVRTAIKHSLKAKQIIPNLVPVPYNEKETKITDGRYHIVIFRSFITNKIKTMMKDIVEEARCFMADTTPPTALESSHNLRGDHWFCIAGYDRNNKAAPRMSKWHAKQTNKVKPYFNKKWPFAVLTRIGCSLVQKYFPRVYERYRRCSDYMLANKGFEAPYGGIFFNFCLNGAREGVDRVFCDPHVDFKNVALGVCMVFVYGHFDHWERCWLVIWEAGVVLELPPGVFIIYPSSLFLHFNIDRAQFLVTDGDHPSHANSRPLCSCGDGGANHGTGWQEARGRGSIVWFNQATMLQTSELGFATVKDAKAAGVDTNCNMSADNVFEPLVLCDFSAAAQELELEDSVEPLDTVDDFW</sequence>
<dbReference type="Gene3D" id="3.60.130.30">
    <property type="match status" value="1"/>
</dbReference>
<protein>
    <submittedName>
        <fullName evidence="1">Uncharacterized protein</fullName>
    </submittedName>
</protein>
<proteinExistence type="predicted"/>
<organism evidence="1 2">
    <name type="scientific">Paramarasmius palmivorus</name>
    <dbReference type="NCBI Taxonomy" id="297713"/>
    <lineage>
        <taxon>Eukaryota</taxon>
        <taxon>Fungi</taxon>
        <taxon>Dikarya</taxon>
        <taxon>Basidiomycota</taxon>
        <taxon>Agaricomycotina</taxon>
        <taxon>Agaricomycetes</taxon>
        <taxon>Agaricomycetidae</taxon>
        <taxon>Agaricales</taxon>
        <taxon>Marasmiineae</taxon>
        <taxon>Marasmiaceae</taxon>
        <taxon>Paramarasmius</taxon>
    </lineage>
</organism>
<name>A0AAW0B3V7_9AGAR</name>
<reference evidence="1 2" key="1">
    <citation type="submission" date="2024-01" db="EMBL/GenBank/DDBJ databases">
        <title>A draft genome for a cacao thread blight-causing isolate of Paramarasmius palmivorus.</title>
        <authorList>
            <person name="Baruah I.K."/>
            <person name="Bukari Y."/>
            <person name="Amoako-Attah I."/>
            <person name="Meinhardt L.W."/>
            <person name="Bailey B.A."/>
            <person name="Cohen S.P."/>
        </authorList>
    </citation>
    <scope>NUCLEOTIDE SEQUENCE [LARGE SCALE GENOMIC DNA]</scope>
    <source>
        <strain evidence="1 2">GH-12</strain>
    </source>
</reference>
<accession>A0AAW0B3V7</accession>
<dbReference type="EMBL" id="JAYKXP010000182">
    <property type="protein sequence ID" value="KAK7020705.1"/>
    <property type="molecule type" value="Genomic_DNA"/>
</dbReference>
<evidence type="ECO:0000313" key="1">
    <source>
        <dbReference type="EMBL" id="KAK7020705.1"/>
    </source>
</evidence>